<dbReference type="AlphaFoldDB" id="A0A9W8RSV6"/>
<proteinExistence type="predicted"/>
<feature type="compositionally biased region" description="Polar residues" evidence="1">
    <location>
        <begin position="61"/>
        <end position="72"/>
    </location>
</feature>
<organism evidence="3 4">
    <name type="scientific">Fusarium torreyae</name>
    <dbReference type="NCBI Taxonomy" id="1237075"/>
    <lineage>
        <taxon>Eukaryota</taxon>
        <taxon>Fungi</taxon>
        <taxon>Dikarya</taxon>
        <taxon>Ascomycota</taxon>
        <taxon>Pezizomycotina</taxon>
        <taxon>Sordariomycetes</taxon>
        <taxon>Hypocreomycetidae</taxon>
        <taxon>Hypocreales</taxon>
        <taxon>Nectriaceae</taxon>
        <taxon>Fusarium</taxon>
    </lineage>
</organism>
<protein>
    <recommendedName>
        <fullName evidence="2">Jacalin-type lectin domain-containing protein</fullName>
    </recommendedName>
</protein>
<comment type="caution">
    <text evidence="3">The sequence shown here is derived from an EMBL/GenBank/DDBJ whole genome shotgun (WGS) entry which is preliminary data.</text>
</comment>
<name>A0A9W8RSV6_9HYPO</name>
<dbReference type="EMBL" id="JAOQAZ010000024">
    <property type="protein sequence ID" value="KAJ4253321.1"/>
    <property type="molecule type" value="Genomic_DNA"/>
</dbReference>
<dbReference type="InterPro" id="IPR001229">
    <property type="entry name" value="Jacalin-like_lectin_dom"/>
</dbReference>
<dbReference type="Proteomes" id="UP001152049">
    <property type="component" value="Unassembled WGS sequence"/>
</dbReference>
<dbReference type="OrthoDB" id="3231004at2759"/>
<keyword evidence="4" id="KW-1185">Reference proteome</keyword>
<accession>A0A9W8RSV6</accession>
<evidence type="ECO:0000256" key="1">
    <source>
        <dbReference type="SAM" id="MobiDB-lite"/>
    </source>
</evidence>
<dbReference type="Pfam" id="PF01419">
    <property type="entry name" value="Jacalin"/>
    <property type="match status" value="1"/>
</dbReference>
<feature type="region of interest" description="Disordered" evidence="1">
    <location>
        <begin position="55"/>
        <end position="75"/>
    </location>
</feature>
<dbReference type="InterPro" id="IPR036404">
    <property type="entry name" value="Jacalin-like_lectin_dom_sf"/>
</dbReference>
<dbReference type="SUPFAM" id="SSF51101">
    <property type="entry name" value="Mannose-binding lectins"/>
    <property type="match status" value="1"/>
</dbReference>
<feature type="domain" description="Jacalin-type lectin" evidence="2">
    <location>
        <begin position="592"/>
        <end position="707"/>
    </location>
</feature>
<reference evidence="3" key="1">
    <citation type="submission" date="2022-09" db="EMBL/GenBank/DDBJ databases">
        <title>Fusarium specimens isolated from Avocado Roots.</title>
        <authorList>
            <person name="Stajich J."/>
            <person name="Roper C."/>
            <person name="Heimlech-Rivalta G."/>
        </authorList>
    </citation>
    <scope>NUCLEOTIDE SEQUENCE</scope>
    <source>
        <strain evidence="3">CF00136</strain>
    </source>
</reference>
<dbReference type="Gene3D" id="2.100.10.30">
    <property type="entry name" value="Jacalin-like lectin domain"/>
    <property type="match status" value="1"/>
</dbReference>
<sequence>MAFKVVEYNSAMRLGMGYNSYTDSLCVNDVVRKPGNIPASESDLHAARLAAAMDEKAGQPRQLTTGSEQLSPQGFLEGASGTVKRTVVDGQKEVSQVVTWSASFIENSSELLQKLGVSGALSIKMSGVGSLSGKAAFVDSTETKKADVNYVITVNVANQRLIADDVTEFCPIDNIQEGQFTDIYGDCFISGFIEGGEFSAVVSITTADTMKKNSLSGSLELSANISGLDVEGKAGGAKDDNSTIKNAMTTFKVIWSGGGDIRDDSIKEWTLQNLKEVAMSFPDSVAASILTKYTSLRSYHEQTVKGSPLDYENAGVYTASLYDAYSDYKVMWKDIQAMISGLNKKEFELYMQDKPESLMNYAKLIAATQQKKEKDYQTAIEEQKSLPDRGALVALTGSKHSTEKQEVIEKPLPANKVDLYPADVFGLEMAASDCRFEMIKLVREVDAVTKDPKVACDPSRIGMYLSPSVFRLLLPAPDKERLPTLKQWKDTKDHLSTTEDDLKARKAEIEEIKKILENALITPRRDESGTLNANAPKDTTALHPSIQTSLSKHAYKADDYRMQSLLQDTKSISTGAAFFNDLELIESGARPSELRVWSDDTKIKGICIVYTTDREIAHGQREGNPQHALKLDYDEVITELEVHVAKVEEGKLCVKAIAMATSKCNILIAGTKSGGKTHSFSMQDDRQWSFRGLFGFTFTDGFEDLGVVWGKDKVTAATSTVQAPPAKNFLGMGPSLQEKTKKAMSESKPAEHFYLGDCVSTGSSSASVNTFNALDTIAASSQIRSLAFSVSAGRLCGLKVGYSDNKQLTHGVYSQDREVWHCEVKAPIVAAKLTVGKTVSTPEPFVDTVELVCGDENGALPLWPLDVSTIRYLGDHTEADKLEVVSKLTEQAPSLARANWSLRGFYGEESQGLITRLGLIWGCA</sequence>
<evidence type="ECO:0000313" key="3">
    <source>
        <dbReference type="EMBL" id="KAJ4253321.1"/>
    </source>
</evidence>
<evidence type="ECO:0000313" key="4">
    <source>
        <dbReference type="Proteomes" id="UP001152049"/>
    </source>
</evidence>
<gene>
    <name evidence="3" type="ORF">NW762_010476</name>
</gene>
<evidence type="ECO:0000259" key="2">
    <source>
        <dbReference type="Pfam" id="PF01419"/>
    </source>
</evidence>